<keyword evidence="3" id="KW-1133">Transmembrane helix</keyword>
<keyword evidence="3" id="KW-0472">Membrane</keyword>
<evidence type="ECO:0000256" key="3">
    <source>
        <dbReference type="SAM" id="Phobius"/>
    </source>
</evidence>
<dbReference type="Proteomes" id="UP001299546">
    <property type="component" value="Unassembled WGS sequence"/>
</dbReference>
<organism evidence="5 6">
    <name type="scientific">Bariatricus massiliensis</name>
    <dbReference type="NCBI Taxonomy" id="1745713"/>
    <lineage>
        <taxon>Bacteria</taxon>
        <taxon>Bacillati</taxon>
        <taxon>Bacillota</taxon>
        <taxon>Clostridia</taxon>
        <taxon>Lachnospirales</taxon>
        <taxon>Lachnospiraceae</taxon>
        <taxon>Bariatricus</taxon>
    </lineage>
</organism>
<feature type="region of interest" description="Disordered" evidence="2">
    <location>
        <begin position="33"/>
        <end position="76"/>
    </location>
</feature>
<evidence type="ECO:0000256" key="1">
    <source>
        <dbReference type="ARBA" id="ARBA00022612"/>
    </source>
</evidence>
<keyword evidence="3" id="KW-0812">Transmembrane</keyword>
<evidence type="ECO:0000313" key="6">
    <source>
        <dbReference type="Proteomes" id="UP001299546"/>
    </source>
</evidence>
<feature type="domain" description="Phage tail tape measure protein" evidence="4">
    <location>
        <begin position="264"/>
        <end position="461"/>
    </location>
</feature>
<feature type="transmembrane region" description="Helical" evidence="3">
    <location>
        <begin position="587"/>
        <end position="608"/>
    </location>
</feature>
<comment type="caution">
    <text evidence="5">The sequence shown here is derived from an EMBL/GenBank/DDBJ whole genome shotgun (WGS) entry which is preliminary data.</text>
</comment>
<protein>
    <submittedName>
        <fullName evidence="5">Phage tail tape measure protein</fullName>
    </submittedName>
</protein>
<evidence type="ECO:0000259" key="4">
    <source>
        <dbReference type="Pfam" id="PF10145"/>
    </source>
</evidence>
<feature type="transmembrane region" description="Helical" evidence="3">
    <location>
        <begin position="210"/>
        <end position="231"/>
    </location>
</feature>
<accession>A0ABS8DIH4</accession>
<feature type="compositionally biased region" description="Basic and acidic residues" evidence="2">
    <location>
        <begin position="33"/>
        <end position="66"/>
    </location>
</feature>
<keyword evidence="1" id="KW-1188">Viral release from host cell</keyword>
<dbReference type="InterPro" id="IPR010090">
    <property type="entry name" value="Phage_tape_meas"/>
</dbReference>
<sequence>MAKEGEVIYELRADDSKVEADLAQANKKVEKSVKKSADETVKIEEQKTKSIKAESDKTVKNAEKAADNVSEAWEEAGKDAEQAMKFEVEDKAVDINVEADISKAESDIDSLSADDMEVDVNADTGKAENKIKNVSRDKNIDVDVNADIADAEEGIESLADVADDVGEEISNGPLGNIGGFLSSSFADAASGAVPLLGKVGELTEGLSGSAIAAVGIGAAFVGVGALAVGTADNMQSAMNQFAAATGTSKEETERYQAVLEDIYADNYGENFADIADAMARVKQNLGDMDDASLQSVTESAFALRDTFEYDITESTRAAKAMMDNFGVSGDEAMNLIAAGAQNGLDYSGELLDSISEYSVQFGKVGLDADDMFAIFQKGAETGAWNLDKIGDAVKEMSIRVIDGSDTTREGFETIGLDADEMAAKFGQGGEAAKEAFQQTIEALAELEDPLEQNTAGVDLFGTMWEDLGPEVVTQLADIQSGAYDTADAMNQIKDVKYDDLGAMFEELKRNVEVLLVPLGEALLPLLSTLIESVLPVITDLLGPLISQFAALLEPIVTLIGAAVQPLISALVSLVTTAIQPLMPVLNALMGVFSAVFGSISGTVTSIIGNITNIFRNLIDFVKNVFTGNWKAAWNNVKEIFSNAVSALVGIFKAPINAIVDGWNSLASSIGSVTAPDWVPIVGGKSFSLPKMSRLKIGMDYVPNDMFPAWLDEGEAVLTKEENALLRSHGGLEGMIGKIERSSQNEINVSVTGGTDIDYNKIGEATANALIRAEVGFMCDERIFARLIKDLINYD</sequence>
<dbReference type="RefSeq" id="WP_066734610.1">
    <property type="nucleotide sequence ID" value="NZ_JAJCIQ010000007.1"/>
</dbReference>
<reference evidence="5 6" key="1">
    <citation type="submission" date="2021-10" db="EMBL/GenBank/DDBJ databases">
        <title>Collection of gut derived symbiotic bacterial strains cultured from healthy donors.</title>
        <authorList>
            <person name="Lin H."/>
            <person name="Littmann E."/>
            <person name="Kohout C."/>
            <person name="Pamer E.G."/>
        </authorList>
    </citation>
    <scope>NUCLEOTIDE SEQUENCE [LARGE SCALE GENOMIC DNA]</scope>
    <source>
        <strain evidence="5 6">DFI.1.165</strain>
    </source>
</reference>
<dbReference type="Pfam" id="PF10145">
    <property type="entry name" value="PhageMin_Tail"/>
    <property type="match status" value="1"/>
</dbReference>
<dbReference type="EMBL" id="JAJCIS010000006">
    <property type="protein sequence ID" value="MCB7387872.1"/>
    <property type="molecule type" value="Genomic_DNA"/>
</dbReference>
<dbReference type="PANTHER" id="PTHR37813:SF1">
    <property type="entry name" value="FELS-2 PROPHAGE PROTEIN"/>
    <property type="match status" value="1"/>
</dbReference>
<dbReference type="PANTHER" id="PTHR37813">
    <property type="entry name" value="FELS-2 PROPHAGE PROTEIN"/>
    <property type="match status" value="1"/>
</dbReference>
<proteinExistence type="predicted"/>
<evidence type="ECO:0000256" key="2">
    <source>
        <dbReference type="SAM" id="MobiDB-lite"/>
    </source>
</evidence>
<evidence type="ECO:0000313" key="5">
    <source>
        <dbReference type="EMBL" id="MCB7387872.1"/>
    </source>
</evidence>
<keyword evidence="6" id="KW-1185">Reference proteome</keyword>
<gene>
    <name evidence="5" type="ORF">LIZ65_11280</name>
</gene>
<feature type="transmembrane region" description="Helical" evidence="3">
    <location>
        <begin position="554"/>
        <end position="575"/>
    </location>
</feature>
<name>A0ABS8DIH4_9FIRM</name>